<keyword evidence="1" id="KW-1133">Transmembrane helix</keyword>
<organism evidence="2 3">
    <name type="scientific">Metabacillus rhizolycopersici</name>
    <dbReference type="NCBI Taxonomy" id="2875709"/>
    <lineage>
        <taxon>Bacteria</taxon>
        <taxon>Bacillati</taxon>
        <taxon>Bacillota</taxon>
        <taxon>Bacilli</taxon>
        <taxon>Bacillales</taxon>
        <taxon>Bacillaceae</taxon>
        <taxon>Metabacillus</taxon>
    </lineage>
</organism>
<reference evidence="2" key="1">
    <citation type="submission" date="2024-05" db="EMBL/GenBank/DDBJ databases">
        <title>Metabacillus sp. nov., isolated from the rhizosphere soil of tomato plants.</title>
        <authorList>
            <person name="Ma R."/>
        </authorList>
    </citation>
    <scope>NUCLEOTIDE SEQUENCE</scope>
    <source>
        <strain evidence="2">DBTR6</strain>
    </source>
</reference>
<keyword evidence="1" id="KW-0812">Transmembrane</keyword>
<dbReference type="RefSeq" id="WP_224138180.1">
    <property type="nucleotide sequence ID" value="NZ_JAIQUM010000012.1"/>
</dbReference>
<evidence type="ECO:0000256" key="1">
    <source>
        <dbReference type="SAM" id="Phobius"/>
    </source>
</evidence>
<keyword evidence="3" id="KW-1185">Reference proteome</keyword>
<evidence type="ECO:0000313" key="3">
    <source>
        <dbReference type="Proteomes" id="UP001165287"/>
    </source>
</evidence>
<dbReference type="Proteomes" id="UP001165287">
    <property type="component" value="Unassembled WGS sequence"/>
</dbReference>
<name>A0ABS7UQ02_9BACI</name>
<dbReference type="EMBL" id="JAIQUM010000012">
    <property type="protein sequence ID" value="MBZ5750162.1"/>
    <property type="molecule type" value="Genomic_DNA"/>
</dbReference>
<evidence type="ECO:0000313" key="2">
    <source>
        <dbReference type="EMBL" id="MBZ5750162.1"/>
    </source>
</evidence>
<proteinExistence type="predicted"/>
<sequence>MKNLLYVLLALMMLFFGLRYMTLSGNQMQTVFAMSWLCLAFFVIGGNFTQFLYRPKKLVRVKHVQSYRRNRQKKRQRQTMR</sequence>
<protein>
    <submittedName>
        <fullName evidence="2">Uncharacterized protein</fullName>
    </submittedName>
</protein>
<accession>A0ABS7UQ02</accession>
<feature type="transmembrane region" description="Helical" evidence="1">
    <location>
        <begin position="34"/>
        <end position="53"/>
    </location>
</feature>
<gene>
    <name evidence="2" type="ORF">K9V48_07875</name>
</gene>
<comment type="caution">
    <text evidence="2">The sequence shown here is derived from an EMBL/GenBank/DDBJ whole genome shotgun (WGS) entry which is preliminary data.</text>
</comment>
<keyword evidence="1" id="KW-0472">Membrane</keyword>